<evidence type="ECO:0000256" key="4">
    <source>
        <dbReference type="ARBA" id="ARBA00023136"/>
    </source>
</evidence>
<dbReference type="EMBL" id="JNOM01000148">
    <property type="protein sequence ID" value="KNG85633.1"/>
    <property type="molecule type" value="Genomic_DNA"/>
</dbReference>
<keyword evidence="3 6" id="KW-1133">Transmembrane helix</keyword>
<keyword evidence="2 6" id="KW-0812">Transmembrane</keyword>
<feature type="transmembrane region" description="Helical" evidence="6">
    <location>
        <begin position="57"/>
        <end position="78"/>
    </location>
</feature>
<dbReference type="GeneID" id="26807850"/>
<evidence type="ECO:0000259" key="8">
    <source>
        <dbReference type="Pfam" id="PF20684"/>
    </source>
</evidence>
<dbReference type="RefSeq" id="XP_015406556.1">
    <property type="nucleotide sequence ID" value="XM_015551303.1"/>
</dbReference>
<dbReference type="AlphaFoldDB" id="A0A0L1J2H5"/>
<evidence type="ECO:0000256" key="5">
    <source>
        <dbReference type="ARBA" id="ARBA00038359"/>
    </source>
</evidence>
<evidence type="ECO:0000256" key="3">
    <source>
        <dbReference type="ARBA" id="ARBA00022989"/>
    </source>
</evidence>
<dbReference type="Pfam" id="PF23562">
    <property type="entry name" value="AMP-binding_C_3"/>
    <property type="match status" value="1"/>
</dbReference>
<dbReference type="Proteomes" id="UP000037505">
    <property type="component" value="Unassembled WGS sequence"/>
</dbReference>
<dbReference type="InterPro" id="IPR049326">
    <property type="entry name" value="Rhodopsin_dom_fungi"/>
</dbReference>
<protein>
    <submittedName>
        <fullName evidence="9">Uncharacterized protein</fullName>
    </submittedName>
</protein>
<dbReference type="PROSITE" id="PS00455">
    <property type="entry name" value="AMP_BINDING"/>
    <property type="match status" value="1"/>
</dbReference>
<sequence length="890" mass="98565">MPGTPIPREQISPHYLEENISGRLIAASSIILIVTTILLALRLYVRSLPNVKTGLEDILLLPAYLLSVASCICGYLAVTHGGAGRHVKALVLEDPNIIIVRGKLLYSLSWVTAYSNCFSRLSVLVLLYTIFTPGVARKCTVLLMVYMVLFLISQTIAGAMECRPLAYFWDRTGDGTCINLFLFFKLSGILNIVGDVAIMVLPAHTVWNLQASIAKRVAISLVFLSGSIGLIASCFRTASFFTSQEHSTEDPTWTDVELMSWTIVESGMYMAAACTMRLRPLLRKLPGWFKQFKTTHESGVTVERTFTIEDGKGYEMNYYAKQGHIPLRSFDRDLNRASLLQSPTPARNLRRVMVSATFPLPGVVHGKRILATVIENRAKDGTNTNPWISLPINDQDLSAGYRDITFQQLNNAANHAAQWLSQALPTTSEPFQCFAYAGPKDLRYAILAVAVAKLQKVMILPSPLITPEAQLRILEKKNCTLYLRPVEMAGPVGAILQKAPHIESITVPGIEEFLRDDVASPVVYGKTWDEGKDDPWLVFHTSGTTGNPKPITYTHQMMAGADTAASLPDIEETHIHQYAQRRWYTPLPSLHFVGMLMSLAMTGFVNMTSVIGPPAPPTAKLLIDIFRYGRIDGALLMPALIDALCLLPEGIEALRELKYVHYAGAPLSAKSGNLLAPYTQVVPCVGSTEAGGYFTTIHQNKDAWDYLSFQKHSGAEFEHRMNDLHELVFVRRPECAMQQIFQVYPDRDSFGTDDLWIEHPVHKGLWKIIGRSDDYVYLAHGDGLHASLLEPEIIAHPSVKTAIIGGHGQISPVLLVELIPGVELDNAALKESLEPYIEKVNAHCHDCVKLSSERLIFATKDKPFILTAKGSVARLQTLALYEEEIVSLFA</sequence>
<evidence type="ECO:0000313" key="10">
    <source>
        <dbReference type="Proteomes" id="UP000037505"/>
    </source>
</evidence>
<gene>
    <name evidence="9" type="ORF">ANOM_006046</name>
</gene>
<keyword evidence="10" id="KW-1185">Reference proteome</keyword>
<feature type="domain" description="AMP-dependent synthetase/ligase" evidence="7">
    <location>
        <begin position="400"/>
        <end position="702"/>
    </location>
</feature>
<dbReference type="Gene3D" id="3.40.50.12780">
    <property type="entry name" value="N-terminal domain of ligase-like"/>
    <property type="match status" value="1"/>
</dbReference>
<comment type="caution">
    <text evidence="9">The sequence shown here is derived from an EMBL/GenBank/DDBJ whole genome shotgun (WGS) entry which is preliminary data.</text>
</comment>
<organism evidence="9 10">
    <name type="scientific">Aspergillus nomiae NRRL (strain ATCC 15546 / NRRL 13137 / CBS 260.88 / M93)</name>
    <dbReference type="NCBI Taxonomy" id="1509407"/>
    <lineage>
        <taxon>Eukaryota</taxon>
        <taxon>Fungi</taxon>
        <taxon>Dikarya</taxon>
        <taxon>Ascomycota</taxon>
        <taxon>Pezizomycotina</taxon>
        <taxon>Eurotiomycetes</taxon>
        <taxon>Eurotiomycetidae</taxon>
        <taxon>Eurotiales</taxon>
        <taxon>Aspergillaceae</taxon>
        <taxon>Aspergillus</taxon>
        <taxon>Aspergillus subgen. Circumdati</taxon>
    </lineage>
</organism>
<dbReference type="InterPro" id="IPR000873">
    <property type="entry name" value="AMP-dep_synth/lig_dom"/>
</dbReference>
<evidence type="ECO:0000256" key="1">
    <source>
        <dbReference type="ARBA" id="ARBA00004141"/>
    </source>
</evidence>
<dbReference type="GO" id="GO:0016020">
    <property type="term" value="C:membrane"/>
    <property type="evidence" value="ECO:0007669"/>
    <property type="project" value="UniProtKB-SubCell"/>
</dbReference>
<name>A0A0L1J2H5_ASPN3</name>
<dbReference type="Pfam" id="PF20684">
    <property type="entry name" value="Fung_rhodopsin"/>
    <property type="match status" value="1"/>
</dbReference>
<evidence type="ECO:0000256" key="6">
    <source>
        <dbReference type="SAM" id="Phobius"/>
    </source>
</evidence>
<accession>A0A0L1J2H5</accession>
<dbReference type="OrthoDB" id="429813at2759"/>
<dbReference type="PANTHER" id="PTHR33048">
    <property type="entry name" value="PTH11-LIKE INTEGRAL MEMBRANE PROTEIN (AFU_ORTHOLOGUE AFUA_5G11245)"/>
    <property type="match status" value="1"/>
</dbReference>
<feature type="transmembrane region" description="Helical" evidence="6">
    <location>
        <begin position="113"/>
        <end position="131"/>
    </location>
</feature>
<feature type="transmembrane region" description="Helical" evidence="6">
    <location>
        <begin position="213"/>
        <end position="238"/>
    </location>
</feature>
<feature type="transmembrane region" description="Helical" evidence="6">
    <location>
        <begin position="20"/>
        <end position="45"/>
    </location>
</feature>
<dbReference type="SUPFAM" id="SSF56801">
    <property type="entry name" value="Acetyl-CoA synthetase-like"/>
    <property type="match status" value="1"/>
</dbReference>
<dbReference type="Pfam" id="PF00501">
    <property type="entry name" value="AMP-binding"/>
    <property type="match status" value="1"/>
</dbReference>
<proteinExistence type="inferred from homology"/>
<dbReference type="STRING" id="1509407.A0A0L1J2H5"/>
<reference evidence="9 10" key="1">
    <citation type="submission" date="2014-06" db="EMBL/GenBank/DDBJ databases">
        <title>The Genome of the Aflatoxigenic Filamentous Fungus Aspergillus nomius.</title>
        <authorList>
            <person name="Moore M.G."/>
            <person name="Shannon B.M."/>
            <person name="Brian M.M."/>
        </authorList>
    </citation>
    <scope>NUCLEOTIDE SEQUENCE [LARGE SCALE GENOMIC DNA]</scope>
    <source>
        <strain evidence="9 10">NRRL 13137</strain>
    </source>
</reference>
<dbReference type="InterPro" id="IPR042099">
    <property type="entry name" value="ANL_N_sf"/>
</dbReference>
<feature type="transmembrane region" description="Helical" evidence="6">
    <location>
        <begin position="180"/>
        <end position="201"/>
    </location>
</feature>
<feature type="transmembrane region" description="Helical" evidence="6">
    <location>
        <begin position="143"/>
        <end position="160"/>
    </location>
</feature>
<evidence type="ECO:0000259" key="7">
    <source>
        <dbReference type="Pfam" id="PF00501"/>
    </source>
</evidence>
<keyword evidence="4 6" id="KW-0472">Membrane</keyword>
<comment type="similarity">
    <text evidence="5">Belongs to the SAT4 family.</text>
</comment>
<evidence type="ECO:0000256" key="2">
    <source>
        <dbReference type="ARBA" id="ARBA00022692"/>
    </source>
</evidence>
<dbReference type="PANTHER" id="PTHR33048:SF47">
    <property type="entry name" value="INTEGRAL MEMBRANE PROTEIN-RELATED"/>
    <property type="match status" value="1"/>
</dbReference>
<dbReference type="InterPro" id="IPR020845">
    <property type="entry name" value="AMP-binding_CS"/>
</dbReference>
<dbReference type="InterPro" id="IPR052337">
    <property type="entry name" value="SAT4-like"/>
</dbReference>
<feature type="domain" description="Rhodopsin" evidence="8">
    <location>
        <begin position="41"/>
        <end position="284"/>
    </location>
</feature>
<evidence type="ECO:0000313" key="9">
    <source>
        <dbReference type="EMBL" id="KNG85633.1"/>
    </source>
</evidence>
<comment type="subcellular location">
    <subcellularLocation>
        <location evidence="1">Membrane</location>
        <topology evidence="1">Multi-pass membrane protein</topology>
    </subcellularLocation>
</comment>